<organism evidence="4 5">
    <name type="scientific">Carassius auratus</name>
    <name type="common">Goldfish</name>
    <dbReference type="NCBI Taxonomy" id="7957"/>
    <lineage>
        <taxon>Eukaryota</taxon>
        <taxon>Metazoa</taxon>
        <taxon>Chordata</taxon>
        <taxon>Craniata</taxon>
        <taxon>Vertebrata</taxon>
        <taxon>Euteleostomi</taxon>
        <taxon>Actinopterygii</taxon>
        <taxon>Neopterygii</taxon>
        <taxon>Teleostei</taxon>
        <taxon>Ostariophysi</taxon>
        <taxon>Cypriniformes</taxon>
        <taxon>Cyprinidae</taxon>
        <taxon>Cyprininae</taxon>
        <taxon>Carassius</taxon>
    </lineage>
</organism>
<keyword evidence="1" id="KW-0547">Nucleotide-binding</keyword>
<accession>A0A6P6PIT3</accession>
<dbReference type="GO" id="GO:0048731">
    <property type="term" value="P:system development"/>
    <property type="evidence" value="ECO:0007669"/>
    <property type="project" value="UniProtKB-ARBA"/>
</dbReference>
<feature type="domain" description="Myosin X N-terminal SH3" evidence="3">
    <location>
        <begin position="7"/>
        <end position="58"/>
    </location>
</feature>
<dbReference type="SUPFAM" id="SSF52540">
    <property type="entry name" value="P-loop containing nucleoside triphosphate hydrolases"/>
    <property type="match status" value="1"/>
</dbReference>
<dbReference type="InterPro" id="IPR040640">
    <property type="entry name" value="MyoX_N_SH3"/>
</dbReference>
<dbReference type="InterPro" id="IPR027417">
    <property type="entry name" value="P-loop_NTPase"/>
</dbReference>
<sequence length="120" mass="13839">MDNFFTEGCRVWLWVEDHYVPSTVDSCSGGVVVFNTDYGQVYTYKQNAVSRQRVYPMHSSSISGVEDMATLQDLHDGAILHNLQLRYTQKSIYVSKHTAKSPTNTQYNIVCYSLRVHFYK</sequence>
<dbReference type="KEGG" id="caua:113101950"/>
<dbReference type="GeneID" id="113101950"/>
<reference evidence="5" key="1">
    <citation type="submission" date="2025-08" db="UniProtKB">
        <authorList>
            <consortium name="RefSeq"/>
        </authorList>
    </citation>
    <scope>IDENTIFICATION</scope>
    <source>
        <strain evidence="5">Wakin</strain>
        <tissue evidence="5">Muscle</tissue>
    </source>
</reference>
<dbReference type="Proteomes" id="UP000515129">
    <property type="component" value="Unplaced"/>
</dbReference>
<gene>
    <name evidence="5" type="primary">LOC113101950</name>
</gene>
<dbReference type="GO" id="GO:0005524">
    <property type="term" value="F:ATP binding"/>
    <property type="evidence" value="ECO:0007669"/>
    <property type="project" value="UniProtKB-KW"/>
</dbReference>
<name>A0A6P6PIT3_CARAU</name>
<dbReference type="Pfam" id="PF18597">
    <property type="entry name" value="SH3_19"/>
    <property type="match status" value="1"/>
</dbReference>
<dbReference type="Gene3D" id="3.40.850.10">
    <property type="entry name" value="Kinesin motor domain"/>
    <property type="match status" value="1"/>
</dbReference>
<protein>
    <submittedName>
        <fullName evidence="5">Unconventional myosin-X-like</fullName>
    </submittedName>
</protein>
<dbReference type="OrthoDB" id="10055605at2759"/>
<keyword evidence="2" id="KW-0067">ATP-binding</keyword>
<evidence type="ECO:0000313" key="4">
    <source>
        <dbReference type="Proteomes" id="UP000515129"/>
    </source>
</evidence>
<proteinExistence type="predicted"/>
<evidence type="ECO:0000256" key="1">
    <source>
        <dbReference type="ARBA" id="ARBA00022741"/>
    </source>
</evidence>
<keyword evidence="4" id="KW-1185">Reference proteome</keyword>
<evidence type="ECO:0000259" key="3">
    <source>
        <dbReference type="Pfam" id="PF18597"/>
    </source>
</evidence>
<dbReference type="AlphaFoldDB" id="A0A6P6PIT3"/>
<dbReference type="InterPro" id="IPR036961">
    <property type="entry name" value="Kinesin_motor_dom_sf"/>
</dbReference>
<evidence type="ECO:0000313" key="5">
    <source>
        <dbReference type="RefSeq" id="XP_026121491.1"/>
    </source>
</evidence>
<dbReference type="RefSeq" id="XP_026121491.1">
    <property type="nucleotide sequence ID" value="XM_026265706.1"/>
</dbReference>
<evidence type="ECO:0000256" key="2">
    <source>
        <dbReference type="ARBA" id="ARBA00022840"/>
    </source>
</evidence>